<dbReference type="EMBL" id="CP045851">
    <property type="protein sequence ID" value="QGG95332.1"/>
    <property type="molecule type" value="Genomic_DNA"/>
</dbReference>
<dbReference type="AlphaFoldDB" id="A0A5Q2RK81"/>
<keyword evidence="3 6" id="KW-0812">Transmembrane</keyword>
<dbReference type="PANTHER" id="PTHR43701">
    <property type="entry name" value="MEMBRANE TRANSPORTER PROTEIN MJ0441-RELATED"/>
    <property type="match status" value="1"/>
</dbReference>
<dbReference type="KEGG" id="atq:GH723_09605"/>
<evidence type="ECO:0000256" key="2">
    <source>
        <dbReference type="ARBA" id="ARBA00009142"/>
    </source>
</evidence>
<feature type="transmembrane region" description="Helical" evidence="6">
    <location>
        <begin position="282"/>
        <end position="302"/>
    </location>
</feature>
<dbReference type="PANTHER" id="PTHR43701:SF2">
    <property type="entry name" value="MEMBRANE TRANSPORTER PROTEIN YJNA-RELATED"/>
    <property type="match status" value="1"/>
</dbReference>
<feature type="transmembrane region" description="Helical" evidence="6">
    <location>
        <begin position="373"/>
        <end position="391"/>
    </location>
</feature>
<keyword evidence="5 6" id="KW-0472">Membrane</keyword>
<keyword evidence="8" id="KW-1185">Reference proteome</keyword>
<keyword evidence="6" id="KW-1003">Cell membrane</keyword>
<sequence>MRSSTRRIRRARGRSERSVLVLVVGVLRPLGVLVVALRRRRPLRLEGLEQPFDVDVLRALQGSRFFEPPVATLLHGPAPVVRKTFLASPYPLGVRDPGTTHDPPRSPSWCAVPRRPPGAPVIDVPWLVVLAVGSAAVGALGGLGGAVFLVPALVVGGVEPIDAAPLGLISVAAGSLAAAPRQLEHGLVHHRLGITLEVAASAAAVVAAVVSSEVSGDLLRVVLAVSAGGAGVAGLLRSEVRNVALPEFAGEPPAEWPGTLGGAYAGPGGVIPYRARNVPQGLVAMVVAGAITGLSGVSAGFVKTPAMRELMYIPVKVAAATTTFTVGITAATSLLVFAGQGRIDVAAGSAVALGGLVGGVIGAAVQERLSPKGVRRALSIVLVVVAVVVLVDP</sequence>
<keyword evidence="4 6" id="KW-1133">Transmembrane helix</keyword>
<comment type="subcellular location">
    <subcellularLocation>
        <location evidence="6">Cell membrane</location>
        <topology evidence="6">Multi-pass membrane protein</topology>
    </subcellularLocation>
    <subcellularLocation>
        <location evidence="1">Membrane</location>
        <topology evidence="1">Multi-pass membrane protein</topology>
    </subcellularLocation>
</comment>
<feature type="transmembrane region" description="Helical" evidence="6">
    <location>
        <begin position="126"/>
        <end position="154"/>
    </location>
</feature>
<dbReference type="GO" id="GO:0005886">
    <property type="term" value="C:plasma membrane"/>
    <property type="evidence" value="ECO:0007669"/>
    <property type="project" value="UniProtKB-SubCell"/>
</dbReference>
<dbReference type="Pfam" id="PF01925">
    <property type="entry name" value="TauE"/>
    <property type="match status" value="1"/>
</dbReference>
<feature type="transmembrane region" description="Helical" evidence="6">
    <location>
        <begin position="345"/>
        <end position="366"/>
    </location>
</feature>
<accession>A0A5Q2RK81</accession>
<evidence type="ECO:0000256" key="4">
    <source>
        <dbReference type="ARBA" id="ARBA00022989"/>
    </source>
</evidence>
<reference evidence="7 8" key="1">
    <citation type="submission" date="2019-11" db="EMBL/GenBank/DDBJ databases">
        <authorList>
            <person name="He Y."/>
        </authorList>
    </citation>
    <scope>NUCLEOTIDE SEQUENCE [LARGE SCALE GENOMIC DNA]</scope>
    <source>
        <strain evidence="7 8">SCSIO 58843</strain>
    </source>
</reference>
<dbReference type="Proteomes" id="UP000334019">
    <property type="component" value="Chromosome"/>
</dbReference>
<feature type="transmembrane region" description="Helical" evidence="6">
    <location>
        <begin position="314"/>
        <end position="339"/>
    </location>
</feature>
<comment type="similarity">
    <text evidence="2 6">Belongs to the 4-toluene sulfonate uptake permease (TSUP) (TC 2.A.102) family.</text>
</comment>
<proteinExistence type="inferred from homology"/>
<evidence type="ECO:0000313" key="7">
    <source>
        <dbReference type="EMBL" id="QGG95332.1"/>
    </source>
</evidence>
<evidence type="ECO:0000256" key="3">
    <source>
        <dbReference type="ARBA" id="ARBA00022692"/>
    </source>
</evidence>
<dbReference type="InterPro" id="IPR051598">
    <property type="entry name" value="TSUP/Inactive_protease-like"/>
</dbReference>
<evidence type="ECO:0000313" key="8">
    <source>
        <dbReference type="Proteomes" id="UP000334019"/>
    </source>
</evidence>
<gene>
    <name evidence="7" type="ORF">GH723_09605</name>
</gene>
<feature type="transmembrane region" description="Helical" evidence="6">
    <location>
        <begin position="20"/>
        <end position="37"/>
    </location>
</feature>
<evidence type="ECO:0000256" key="5">
    <source>
        <dbReference type="ARBA" id="ARBA00023136"/>
    </source>
</evidence>
<protein>
    <recommendedName>
        <fullName evidence="6">Probable membrane transporter protein</fullName>
    </recommendedName>
</protein>
<name>A0A5Q2RK81_9ACTN</name>
<organism evidence="7 8">
    <name type="scientific">Actinomarinicola tropica</name>
    <dbReference type="NCBI Taxonomy" id="2789776"/>
    <lineage>
        <taxon>Bacteria</taxon>
        <taxon>Bacillati</taxon>
        <taxon>Actinomycetota</taxon>
        <taxon>Acidimicrobiia</taxon>
        <taxon>Acidimicrobiales</taxon>
        <taxon>Iamiaceae</taxon>
        <taxon>Actinomarinicola</taxon>
    </lineage>
</organism>
<dbReference type="InterPro" id="IPR002781">
    <property type="entry name" value="TM_pro_TauE-like"/>
</dbReference>
<evidence type="ECO:0000256" key="6">
    <source>
        <dbReference type="RuleBase" id="RU363041"/>
    </source>
</evidence>
<evidence type="ECO:0000256" key="1">
    <source>
        <dbReference type="ARBA" id="ARBA00004141"/>
    </source>
</evidence>